<keyword evidence="2 8" id="KW-0808">Transferase</keyword>
<evidence type="ECO:0000313" key="8">
    <source>
        <dbReference type="EMBL" id="KIY91987.1"/>
    </source>
</evidence>
<reference evidence="8 9" key="1">
    <citation type="journal article" date="2013" name="BMC Genomics">
        <title>Reconstruction of the lipid metabolism for the microalga Monoraphidium neglectum from its genome sequence reveals characteristics suitable for biofuel production.</title>
        <authorList>
            <person name="Bogen C."/>
            <person name="Al-Dilaimi A."/>
            <person name="Albersmeier A."/>
            <person name="Wichmann J."/>
            <person name="Grundmann M."/>
            <person name="Rupp O."/>
            <person name="Lauersen K.J."/>
            <person name="Blifernez-Klassen O."/>
            <person name="Kalinowski J."/>
            <person name="Goesmann A."/>
            <person name="Mussgnug J.H."/>
            <person name="Kruse O."/>
        </authorList>
    </citation>
    <scope>NUCLEOTIDE SEQUENCE [LARGE SCALE GENOMIC DNA]</scope>
    <source>
        <strain evidence="8 9">SAG 48.87</strain>
    </source>
</reference>
<dbReference type="STRING" id="145388.A0A0D2IVL8"/>
<dbReference type="RefSeq" id="XP_013891007.1">
    <property type="nucleotide sequence ID" value="XM_014035553.1"/>
</dbReference>
<dbReference type="KEGG" id="mng:MNEG_15976"/>
<comment type="catalytic activity">
    <reaction evidence="6">
        <text>DNA(n) + a 2'-deoxyribonucleoside 5'-triphosphate = DNA(n+1) + diphosphate</text>
        <dbReference type="Rhea" id="RHEA:22508"/>
        <dbReference type="Rhea" id="RHEA-COMP:17339"/>
        <dbReference type="Rhea" id="RHEA-COMP:17340"/>
        <dbReference type="ChEBI" id="CHEBI:33019"/>
        <dbReference type="ChEBI" id="CHEBI:61560"/>
        <dbReference type="ChEBI" id="CHEBI:173112"/>
        <dbReference type="EC" id="2.7.7.7"/>
    </reaction>
</comment>
<dbReference type="InterPro" id="IPR043502">
    <property type="entry name" value="DNA/RNA_pol_sf"/>
</dbReference>
<organism evidence="8 9">
    <name type="scientific">Monoraphidium neglectum</name>
    <dbReference type="NCBI Taxonomy" id="145388"/>
    <lineage>
        <taxon>Eukaryota</taxon>
        <taxon>Viridiplantae</taxon>
        <taxon>Chlorophyta</taxon>
        <taxon>core chlorophytes</taxon>
        <taxon>Chlorophyceae</taxon>
        <taxon>CS clade</taxon>
        <taxon>Sphaeropleales</taxon>
        <taxon>Selenastraceae</taxon>
        <taxon>Monoraphidium</taxon>
    </lineage>
</organism>
<dbReference type="PANTHER" id="PTHR10322:SF23">
    <property type="entry name" value="DNA POLYMERASE DELTA CATALYTIC SUBUNIT"/>
    <property type="match status" value="1"/>
</dbReference>
<evidence type="ECO:0000256" key="4">
    <source>
        <dbReference type="ARBA" id="ARBA00022932"/>
    </source>
</evidence>
<evidence type="ECO:0000256" key="2">
    <source>
        <dbReference type="ARBA" id="ARBA00022679"/>
    </source>
</evidence>
<name>A0A0D2IVL8_9CHLO</name>
<dbReference type="GO" id="GO:0000166">
    <property type="term" value="F:nucleotide binding"/>
    <property type="evidence" value="ECO:0007669"/>
    <property type="project" value="InterPro"/>
</dbReference>
<dbReference type="Pfam" id="PF00136">
    <property type="entry name" value="DNA_pol_B"/>
    <property type="match status" value="1"/>
</dbReference>
<accession>A0A0D2IVL8</accession>
<sequence length="193" mass="21285">MPCLAISATTTAYGRQMIEATRSWVQGEFCTARGRPADCEVIYGDTDSVMVNFKAGRRDLAVADVATAMALGQEAAQLISQKFPPPVKLEFEKVYYPYLLMNKKRYAGLLWTKPDKWDKMDSKGIETVRRDNCGLVRQVVATCLDKILIDRDEGAAVSYVKGVISDLLQNKVDMSLLVVTKVGVQGGGEVVRV</sequence>
<dbReference type="Proteomes" id="UP000054498">
    <property type="component" value="Unassembled WGS sequence"/>
</dbReference>
<evidence type="ECO:0000256" key="3">
    <source>
        <dbReference type="ARBA" id="ARBA00022695"/>
    </source>
</evidence>
<feature type="domain" description="DNA-directed DNA polymerase family B multifunctional" evidence="7">
    <location>
        <begin position="1"/>
        <end position="181"/>
    </location>
</feature>
<keyword evidence="5" id="KW-0238">DNA-binding</keyword>
<keyword evidence="3 8" id="KW-0548">Nucleotidyltransferase</keyword>
<keyword evidence="4" id="KW-0239">DNA-directed DNA polymerase</keyword>
<dbReference type="GO" id="GO:0006297">
    <property type="term" value="P:nucleotide-excision repair, DNA gap filling"/>
    <property type="evidence" value="ECO:0007669"/>
    <property type="project" value="TreeGrafter"/>
</dbReference>
<dbReference type="InterPro" id="IPR006134">
    <property type="entry name" value="DNA-dir_DNA_pol_B_multi_dom"/>
</dbReference>
<dbReference type="GO" id="GO:0043625">
    <property type="term" value="C:delta DNA polymerase complex"/>
    <property type="evidence" value="ECO:0007669"/>
    <property type="project" value="TreeGrafter"/>
</dbReference>
<dbReference type="GO" id="GO:0003677">
    <property type="term" value="F:DNA binding"/>
    <property type="evidence" value="ECO:0007669"/>
    <property type="project" value="UniProtKB-KW"/>
</dbReference>
<evidence type="ECO:0000256" key="6">
    <source>
        <dbReference type="ARBA" id="ARBA00049244"/>
    </source>
</evidence>
<dbReference type="Gene3D" id="1.10.132.60">
    <property type="entry name" value="DNA polymerase family B, C-terminal domain"/>
    <property type="match status" value="1"/>
</dbReference>
<dbReference type="SUPFAM" id="SSF56672">
    <property type="entry name" value="DNA/RNA polymerases"/>
    <property type="match status" value="1"/>
</dbReference>
<evidence type="ECO:0000259" key="7">
    <source>
        <dbReference type="Pfam" id="PF00136"/>
    </source>
</evidence>
<dbReference type="InterPro" id="IPR042087">
    <property type="entry name" value="DNA_pol_B_thumb"/>
</dbReference>
<protein>
    <recommendedName>
        <fullName evidence="1">DNA-directed DNA polymerase</fullName>
        <ecNumber evidence="1">2.7.7.7</ecNumber>
    </recommendedName>
</protein>
<dbReference type="OrthoDB" id="2414538at2759"/>
<dbReference type="GeneID" id="25733690"/>
<dbReference type="InterPro" id="IPR017964">
    <property type="entry name" value="DNA-dir_DNA_pol_B_CS"/>
</dbReference>
<dbReference type="PANTHER" id="PTHR10322">
    <property type="entry name" value="DNA POLYMERASE CATALYTIC SUBUNIT"/>
    <property type="match status" value="1"/>
</dbReference>
<dbReference type="AlphaFoldDB" id="A0A0D2IVL8"/>
<evidence type="ECO:0000313" key="9">
    <source>
        <dbReference type="Proteomes" id="UP000054498"/>
    </source>
</evidence>
<keyword evidence="9" id="KW-1185">Reference proteome</keyword>
<proteinExistence type="predicted"/>
<gene>
    <name evidence="8" type="ORF">MNEG_15976</name>
</gene>
<evidence type="ECO:0000256" key="5">
    <source>
        <dbReference type="ARBA" id="ARBA00023125"/>
    </source>
</evidence>
<dbReference type="GO" id="GO:0008296">
    <property type="term" value="F:3'-5'-DNA exonuclease activity"/>
    <property type="evidence" value="ECO:0007669"/>
    <property type="project" value="TreeGrafter"/>
</dbReference>
<dbReference type="EC" id="2.7.7.7" evidence="1"/>
<dbReference type="Gene3D" id="3.90.1600.10">
    <property type="entry name" value="Palm domain of DNA polymerase"/>
    <property type="match status" value="1"/>
</dbReference>
<dbReference type="GO" id="GO:0045004">
    <property type="term" value="P:DNA replication proofreading"/>
    <property type="evidence" value="ECO:0007669"/>
    <property type="project" value="TreeGrafter"/>
</dbReference>
<dbReference type="InterPro" id="IPR050240">
    <property type="entry name" value="DNA_pol_type-B"/>
</dbReference>
<evidence type="ECO:0000256" key="1">
    <source>
        <dbReference type="ARBA" id="ARBA00012417"/>
    </source>
</evidence>
<dbReference type="GO" id="GO:0003887">
    <property type="term" value="F:DNA-directed DNA polymerase activity"/>
    <property type="evidence" value="ECO:0007669"/>
    <property type="project" value="UniProtKB-KW"/>
</dbReference>
<dbReference type="PROSITE" id="PS00116">
    <property type="entry name" value="DNA_POLYMERASE_B"/>
    <property type="match status" value="1"/>
</dbReference>
<dbReference type="InterPro" id="IPR023211">
    <property type="entry name" value="DNA_pol_palm_dom_sf"/>
</dbReference>
<dbReference type="GO" id="GO:0006287">
    <property type="term" value="P:base-excision repair, gap-filling"/>
    <property type="evidence" value="ECO:0007669"/>
    <property type="project" value="TreeGrafter"/>
</dbReference>
<dbReference type="EMBL" id="KK106066">
    <property type="protein sequence ID" value="KIY91987.1"/>
    <property type="molecule type" value="Genomic_DNA"/>
</dbReference>